<dbReference type="AlphaFoldDB" id="A0AAV7LEN4"/>
<evidence type="ECO:0000313" key="3">
    <source>
        <dbReference type="Proteomes" id="UP001066276"/>
    </source>
</evidence>
<gene>
    <name evidence="2" type="ORF">NDU88_001006</name>
</gene>
<feature type="compositionally biased region" description="Polar residues" evidence="1">
    <location>
        <begin position="78"/>
        <end position="87"/>
    </location>
</feature>
<reference evidence="2" key="1">
    <citation type="journal article" date="2022" name="bioRxiv">
        <title>Sequencing and chromosome-scale assembly of the giantPleurodeles waltlgenome.</title>
        <authorList>
            <person name="Brown T."/>
            <person name="Elewa A."/>
            <person name="Iarovenko S."/>
            <person name="Subramanian E."/>
            <person name="Araus A.J."/>
            <person name="Petzold A."/>
            <person name="Susuki M."/>
            <person name="Suzuki K.-i.T."/>
            <person name="Hayashi T."/>
            <person name="Toyoda A."/>
            <person name="Oliveira C."/>
            <person name="Osipova E."/>
            <person name="Leigh N.D."/>
            <person name="Simon A."/>
            <person name="Yun M.H."/>
        </authorList>
    </citation>
    <scope>NUCLEOTIDE SEQUENCE</scope>
    <source>
        <strain evidence="2">20211129_DDA</strain>
        <tissue evidence="2">Liver</tissue>
    </source>
</reference>
<organism evidence="2 3">
    <name type="scientific">Pleurodeles waltl</name>
    <name type="common">Iberian ribbed newt</name>
    <dbReference type="NCBI Taxonomy" id="8319"/>
    <lineage>
        <taxon>Eukaryota</taxon>
        <taxon>Metazoa</taxon>
        <taxon>Chordata</taxon>
        <taxon>Craniata</taxon>
        <taxon>Vertebrata</taxon>
        <taxon>Euteleostomi</taxon>
        <taxon>Amphibia</taxon>
        <taxon>Batrachia</taxon>
        <taxon>Caudata</taxon>
        <taxon>Salamandroidea</taxon>
        <taxon>Salamandridae</taxon>
        <taxon>Pleurodelinae</taxon>
        <taxon>Pleurodeles</taxon>
    </lineage>
</organism>
<name>A0AAV7LEN4_PLEWA</name>
<accession>A0AAV7LEN4</accession>
<evidence type="ECO:0000256" key="1">
    <source>
        <dbReference type="SAM" id="MobiDB-lite"/>
    </source>
</evidence>
<keyword evidence="3" id="KW-1185">Reference proteome</keyword>
<dbReference type="EMBL" id="JANPWB010000015">
    <property type="protein sequence ID" value="KAJ1087843.1"/>
    <property type="molecule type" value="Genomic_DNA"/>
</dbReference>
<dbReference type="Proteomes" id="UP001066276">
    <property type="component" value="Chromosome 11"/>
</dbReference>
<sequence>MLRPRNSRVGLTPIKMLQEKKLKGTGHSQAGKISMLSKQLTVRSRRAATAKQKARESTAAKPGLSHKTNPSVKMPNACYSQSSPGRV</sequence>
<protein>
    <submittedName>
        <fullName evidence="2">Uncharacterized protein</fullName>
    </submittedName>
</protein>
<comment type="caution">
    <text evidence="2">The sequence shown here is derived from an EMBL/GenBank/DDBJ whole genome shotgun (WGS) entry which is preliminary data.</text>
</comment>
<feature type="region of interest" description="Disordered" evidence="1">
    <location>
        <begin position="41"/>
        <end position="87"/>
    </location>
</feature>
<evidence type="ECO:0000313" key="2">
    <source>
        <dbReference type="EMBL" id="KAJ1087843.1"/>
    </source>
</evidence>
<proteinExistence type="predicted"/>